<dbReference type="EnsemblMetazoa" id="OVOC4041.1">
    <property type="protein sequence ID" value="OVOC4041.1"/>
    <property type="gene ID" value="WBGene00240850"/>
</dbReference>
<keyword evidence="2" id="KW-1185">Reference proteome</keyword>
<proteinExistence type="predicted"/>
<sequence>MRYHIHLIGLLKCIR</sequence>
<accession>A0A8R1XSY8</accession>
<dbReference type="Proteomes" id="UP000024404">
    <property type="component" value="Unassembled WGS sequence"/>
</dbReference>
<reference evidence="1" key="2">
    <citation type="submission" date="2022-06" db="UniProtKB">
        <authorList>
            <consortium name="EnsemblMetazoa"/>
        </authorList>
    </citation>
    <scope>IDENTIFICATION</scope>
</reference>
<protein>
    <submittedName>
        <fullName evidence="1">Uncharacterized protein</fullName>
    </submittedName>
</protein>
<organism evidence="1 2">
    <name type="scientific">Onchocerca volvulus</name>
    <dbReference type="NCBI Taxonomy" id="6282"/>
    <lineage>
        <taxon>Eukaryota</taxon>
        <taxon>Metazoa</taxon>
        <taxon>Ecdysozoa</taxon>
        <taxon>Nematoda</taxon>
        <taxon>Chromadorea</taxon>
        <taxon>Rhabditida</taxon>
        <taxon>Spirurina</taxon>
        <taxon>Spiruromorpha</taxon>
        <taxon>Filarioidea</taxon>
        <taxon>Onchocercidae</taxon>
        <taxon>Onchocerca</taxon>
    </lineage>
</organism>
<evidence type="ECO:0000313" key="2">
    <source>
        <dbReference type="Proteomes" id="UP000024404"/>
    </source>
</evidence>
<dbReference type="EMBL" id="CMVM020000123">
    <property type="status" value="NOT_ANNOTATED_CDS"/>
    <property type="molecule type" value="Genomic_DNA"/>
</dbReference>
<name>A0A8R1XSY8_ONCVO</name>
<evidence type="ECO:0000313" key="1">
    <source>
        <dbReference type="EnsemblMetazoa" id="OVOC4041.1"/>
    </source>
</evidence>
<reference evidence="2" key="1">
    <citation type="submission" date="2013-10" db="EMBL/GenBank/DDBJ databases">
        <title>Genome sequencing of Onchocerca volvulus.</title>
        <authorList>
            <person name="Cotton J."/>
            <person name="Tsai J."/>
            <person name="Stanley E."/>
            <person name="Tracey A."/>
            <person name="Holroyd N."/>
            <person name="Lustigman S."/>
            <person name="Berriman M."/>
        </authorList>
    </citation>
    <scope>NUCLEOTIDE SEQUENCE</scope>
</reference>